<dbReference type="OrthoDB" id="8045861at2759"/>
<comment type="caution">
    <text evidence="1">The sequence shown here is derived from an EMBL/GenBank/DDBJ whole genome shotgun (WGS) entry which is preliminary data.</text>
</comment>
<proteinExistence type="predicted"/>
<protein>
    <submittedName>
        <fullName evidence="1">Uncharacterized protein</fullName>
    </submittedName>
</protein>
<dbReference type="EMBL" id="REGN01002743">
    <property type="protein sequence ID" value="RNA26430.1"/>
    <property type="molecule type" value="Genomic_DNA"/>
</dbReference>
<reference evidence="1 2" key="1">
    <citation type="journal article" date="2018" name="Sci. Rep.">
        <title>Genomic signatures of local adaptation to the degree of environmental predictability in rotifers.</title>
        <authorList>
            <person name="Franch-Gras L."/>
            <person name="Hahn C."/>
            <person name="Garcia-Roger E.M."/>
            <person name="Carmona M.J."/>
            <person name="Serra M."/>
            <person name="Gomez A."/>
        </authorList>
    </citation>
    <scope>NUCLEOTIDE SEQUENCE [LARGE SCALE GENOMIC DNA]</scope>
    <source>
        <strain evidence="1">HYR1</strain>
    </source>
</reference>
<evidence type="ECO:0000313" key="2">
    <source>
        <dbReference type="Proteomes" id="UP000276133"/>
    </source>
</evidence>
<dbReference type="Proteomes" id="UP000276133">
    <property type="component" value="Unassembled WGS sequence"/>
</dbReference>
<accession>A0A3M7RSM9</accession>
<gene>
    <name evidence="1" type="ORF">BpHYR1_028778</name>
</gene>
<dbReference type="AlphaFoldDB" id="A0A3M7RSM9"/>
<name>A0A3M7RSM9_BRAPC</name>
<sequence length="100" mass="11542">MLIRKKGSGRPAKIATKLIVAKLRAYFKYKSGQHFYLRLCTNGDWKAKNLKQIENKIRTCLTNMDSKVVRDHVKTVCFGLDTIRRHGNRSVQLLNSSSYL</sequence>
<evidence type="ECO:0000313" key="1">
    <source>
        <dbReference type="EMBL" id="RNA26430.1"/>
    </source>
</evidence>
<organism evidence="1 2">
    <name type="scientific">Brachionus plicatilis</name>
    <name type="common">Marine rotifer</name>
    <name type="synonym">Brachionus muelleri</name>
    <dbReference type="NCBI Taxonomy" id="10195"/>
    <lineage>
        <taxon>Eukaryota</taxon>
        <taxon>Metazoa</taxon>
        <taxon>Spiralia</taxon>
        <taxon>Gnathifera</taxon>
        <taxon>Rotifera</taxon>
        <taxon>Eurotatoria</taxon>
        <taxon>Monogononta</taxon>
        <taxon>Pseudotrocha</taxon>
        <taxon>Ploima</taxon>
        <taxon>Brachionidae</taxon>
        <taxon>Brachionus</taxon>
    </lineage>
</organism>
<keyword evidence="2" id="KW-1185">Reference proteome</keyword>